<dbReference type="PROSITE" id="PS00086">
    <property type="entry name" value="CYTOCHROME_P450"/>
    <property type="match status" value="1"/>
</dbReference>
<proteinExistence type="inferred from homology"/>
<evidence type="ECO:0000256" key="4">
    <source>
        <dbReference type="ARBA" id="ARBA00023002"/>
    </source>
</evidence>
<evidence type="ECO:0000313" key="9">
    <source>
        <dbReference type="EMBL" id="EMF12778.1"/>
    </source>
</evidence>
<name>M3CG48_SPHMS</name>
<evidence type="ECO:0000256" key="2">
    <source>
        <dbReference type="ARBA" id="ARBA00010617"/>
    </source>
</evidence>
<dbReference type="GO" id="GO:0005506">
    <property type="term" value="F:iron ion binding"/>
    <property type="evidence" value="ECO:0007669"/>
    <property type="project" value="InterPro"/>
</dbReference>
<keyword evidence="8" id="KW-1133">Transmembrane helix</keyword>
<gene>
    <name evidence="9" type="ORF">SEPMUDRAFT_66138</name>
</gene>
<evidence type="ECO:0000256" key="3">
    <source>
        <dbReference type="ARBA" id="ARBA00022723"/>
    </source>
</evidence>
<evidence type="ECO:0000256" key="1">
    <source>
        <dbReference type="ARBA" id="ARBA00001971"/>
    </source>
</evidence>
<feature type="binding site" description="axial binding residue" evidence="6">
    <location>
        <position position="473"/>
    </location>
    <ligand>
        <name>heme</name>
        <dbReference type="ChEBI" id="CHEBI:30413"/>
    </ligand>
    <ligandPart>
        <name>Fe</name>
        <dbReference type="ChEBI" id="CHEBI:18248"/>
    </ligandPart>
</feature>
<dbReference type="GO" id="GO:0016705">
    <property type="term" value="F:oxidoreductase activity, acting on paired donors, with incorporation or reduction of molecular oxygen"/>
    <property type="evidence" value="ECO:0007669"/>
    <property type="project" value="InterPro"/>
</dbReference>
<dbReference type="OrthoDB" id="1844152at2759"/>
<dbReference type="CDD" id="cd11041">
    <property type="entry name" value="CYP503A1-like"/>
    <property type="match status" value="1"/>
</dbReference>
<keyword evidence="10" id="KW-1185">Reference proteome</keyword>
<evidence type="ECO:0000256" key="6">
    <source>
        <dbReference type="PIRSR" id="PIRSR602403-1"/>
    </source>
</evidence>
<dbReference type="InterPro" id="IPR002403">
    <property type="entry name" value="Cyt_P450_E_grp-IV"/>
</dbReference>
<dbReference type="InterPro" id="IPR036396">
    <property type="entry name" value="Cyt_P450_sf"/>
</dbReference>
<accession>M3CG48</accession>
<keyword evidence="8" id="KW-0472">Membrane</keyword>
<dbReference type="OMA" id="CMNIISR"/>
<protein>
    <submittedName>
        <fullName evidence="9">Cytochrome P450</fullName>
    </submittedName>
</protein>
<dbReference type="AlphaFoldDB" id="M3CG48"/>
<keyword evidence="3 6" id="KW-0479">Metal-binding</keyword>
<evidence type="ECO:0000256" key="8">
    <source>
        <dbReference type="SAM" id="Phobius"/>
    </source>
</evidence>
<sequence>MALLDIDDRSAGKLWLVISLALVLYCVTSIIVSKFTSQARFWRAQVWAGQQTGWFPRLRSGLKSIKGTRAMLDEAYWKYSKQDRPFAMPNFSQDPTVMLPQSMIKDFLQEPEENINLFAVLSEFMAIQYTGDADISTHPFHLEIVGNQLTRKLPLLTAEVQAELVLGFEDQWKVNSTEWTAIPAIGTCSTIVSRAANRVFSGATLCRTPEWLEHSGIYGQSIFMEASIINMLPRFLRPIAAPWICRNNYKHIQICQKYAVPVIEERFQAIRSGTLKTPPNDVLQWIIDKVMEMGDPVEMDPKRITRRLMRLNMVAIHTTSVTITNALLDLYSSPRAEEYVAGLREECERVLKQHGGQWNKTAVNELYRIDSTIKESMRFSSLGITGLMRKVTKPSGITLPNGTHIPYGIKIATPNVAIHRDPAFYPSPNEYDAFRYSRSREATTTTEPRTHHQAMLVTTSENFLSFGHGRHSCPGRFFAAQEMKLMLAYIVLTYDVRIEGTGRPKNIEIKGAAFPDPGARLLVRLRR</sequence>
<dbReference type="EMBL" id="KB456264">
    <property type="protein sequence ID" value="EMF12778.1"/>
    <property type="molecule type" value="Genomic_DNA"/>
</dbReference>
<evidence type="ECO:0000313" key="10">
    <source>
        <dbReference type="Proteomes" id="UP000016931"/>
    </source>
</evidence>
<dbReference type="GeneID" id="27906879"/>
<organism evidence="9 10">
    <name type="scientific">Sphaerulina musiva (strain SO2202)</name>
    <name type="common">Poplar stem canker fungus</name>
    <name type="synonym">Septoria musiva</name>
    <dbReference type="NCBI Taxonomy" id="692275"/>
    <lineage>
        <taxon>Eukaryota</taxon>
        <taxon>Fungi</taxon>
        <taxon>Dikarya</taxon>
        <taxon>Ascomycota</taxon>
        <taxon>Pezizomycotina</taxon>
        <taxon>Dothideomycetes</taxon>
        <taxon>Dothideomycetidae</taxon>
        <taxon>Mycosphaerellales</taxon>
        <taxon>Mycosphaerellaceae</taxon>
        <taxon>Sphaerulina</taxon>
    </lineage>
</organism>
<keyword evidence="5 6" id="KW-0408">Iron</keyword>
<dbReference type="RefSeq" id="XP_016760899.1">
    <property type="nucleotide sequence ID" value="XM_016909742.1"/>
</dbReference>
<comment type="similarity">
    <text evidence="2 7">Belongs to the cytochrome P450 family.</text>
</comment>
<dbReference type="InterPro" id="IPR001128">
    <property type="entry name" value="Cyt_P450"/>
</dbReference>
<reference evidence="9 10" key="1">
    <citation type="journal article" date="2012" name="PLoS Pathog.">
        <title>Diverse lifestyles and strategies of plant pathogenesis encoded in the genomes of eighteen Dothideomycetes fungi.</title>
        <authorList>
            <person name="Ohm R.A."/>
            <person name="Feau N."/>
            <person name="Henrissat B."/>
            <person name="Schoch C.L."/>
            <person name="Horwitz B.A."/>
            <person name="Barry K.W."/>
            <person name="Condon B.J."/>
            <person name="Copeland A.C."/>
            <person name="Dhillon B."/>
            <person name="Glaser F."/>
            <person name="Hesse C.N."/>
            <person name="Kosti I."/>
            <person name="LaButti K."/>
            <person name="Lindquist E.A."/>
            <person name="Lucas S."/>
            <person name="Salamov A.A."/>
            <person name="Bradshaw R.E."/>
            <person name="Ciuffetti L."/>
            <person name="Hamelin R.C."/>
            <person name="Kema G.H.J."/>
            <person name="Lawrence C."/>
            <person name="Scott J.A."/>
            <person name="Spatafora J.W."/>
            <person name="Turgeon B.G."/>
            <person name="de Wit P.J.G.M."/>
            <person name="Zhong S."/>
            <person name="Goodwin S.B."/>
            <person name="Grigoriev I.V."/>
        </authorList>
    </citation>
    <scope>NUCLEOTIDE SEQUENCE [LARGE SCALE GENOMIC DNA]</scope>
    <source>
        <strain evidence="9 10">SO2202</strain>
    </source>
</reference>
<dbReference type="PRINTS" id="PR00465">
    <property type="entry name" value="EP450IV"/>
</dbReference>
<keyword evidence="4 7" id="KW-0560">Oxidoreductase</keyword>
<dbReference type="eggNOG" id="KOG0159">
    <property type="taxonomic scope" value="Eukaryota"/>
</dbReference>
<dbReference type="STRING" id="692275.M3CG48"/>
<dbReference type="HOGENOM" id="CLU_022195_9_2_1"/>
<dbReference type="GO" id="GO:0004497">
    <property type="term" value="F:monooxygenase activity"/>
    <property type="evidence" value="ECO:0007669"/>
    <property type="project" value="UniProtKB-KW"/>
</dbReference>
<evidence type="ECO:0000256" key="7">
    <source>
        <dbReference type="RuleBase" id="RU000461"/>
    </source>
</evidence>
<dbReference type="Gene3D" id="1.10.630.10">
    <property type="entry name" value="Cytochrome P450"/>
    <property type="match status" value="1"/>
</dbReference>
<dbReference type="InterPro" id="IPR017972">
    <property type="entry name" value="Cyt_P450_CS"/>
</dbReference>
<keyword evidence="6 7" id="KW-0349">Heme</keyword>
<dbReference type="Pfam" id="PF00067">
    <property type="entry name" value="p450"/>
    <property type="match status" value="1"/>
</dbReference>
<keyword evidence="7" id="KW-0503">Monooxygenase</keyword>
<dbReference type="SUPFAM" id="SSF48264">
    <property type="entry name" value="Cytochrome P450"/>
    <property type="match status" value="1"/>
</dbReference>
<comment type="cofactor">
    <cofactor evidence="1 6">
        <name>heme</name>
        <dbReference type="ChEBI" id="CHEBI:30413"/>
    </cofactor>
</comment>
<evidence type="ECO:0000256" key="5">
    <source>
        <dbReference type="ARBA" id="ARBA00023004"/>
    </source>
</evidence>
<dbReference type="PANTHER" id="PTHR46206">
    <property type="entry name" value="CYTOCHROME P450"/>
    <property type="match status" value="1"/>
</dbReference>
<keyword evidence="8" id="KW-0812">Transmembrane</keyword>
<dbReference type="Proteomes" id="UP000016931">
    <property type="component" value="Unassembled WGS sequence"/>
</dbReference>
<feature type="transmembrane region" description="Helical" evidence="8">
    <location>
        <begin position="14"/>
        <end position="33"/>
    </location>
</feature>
<dbReference type="GO" id="GO:0020037">
    <property type="term" value="F:heme binding"/>
    <property type="evidence" value="ECO:0007669"/>
    <property type="project" value="InterPro"/>
</dbReference>